<dbReference type="RefSeq" id="WP_116065722.1">
    <property type="nucleotide sequence ID" value="NZ_QRDZ01000055.1"/>
</dbReference>
<accession>A0A3D9HTE8</accession>
<proteinExistence type="predicted"/>
<dbReference type="EMBL" id="QRDZ01000055">
    <property type="protein sequence ID" value="RED52794.1"/>
    <property type="molecule type" value="Genomic_DNA"/>
</dbReference>
<dbReference type="OrthoDB" id="9761531at2"/>
<dbReference type="CDD" id="cd06262">
    <property type="entry name" value="metallo-hydrolase-like_MBL-fold"/>
    <property type="match status" value="1"/>
</dbReference>
<gene>
    <name evidence="5" type="ORF">DFP98_15531</name>
</gene>
<evidence type="ECO:0000259" key="4">
    <source>
        <dbReference type="SMART" id="SM00849"/>
    </source>
</evidence>
<keyword evidence="5" id="KW-0378">Hydrolase</keyword>
<comment type="caution">
    <text evidence="5">The sequence shown here is derived from an EMBL/GenBank/DDBJ whole genome shotgun (WGS) entry which is preliminary data.</text>
</comment>
<comment type="catalytic activity">
    <reaction evidence="3">
        <text>3',5'-cyclic UMP + H2O = UMP + H(+)</text>
        <dbReference type="Rhea" id="RHEA:70575"/>
        <dbReference type="ChEBI" id="CHEBI:15377"/>
        <dbReference type="ChEBI" id="CHEBI:15378"/>
        <dbReference type="ChEBI" id="CHEBI:57865"/>
        <dbReference type="ChEBI" id="CHEBI:184387"/>
    </reaction>
    <physiologicalReaction direction="left-to-right" evidence="3">
        <dbReference type="Rhea" id="RHEA:70576"/>
    </physiologicalReaction>
</comment>
<dbReference type="InterPro" id="IPR050855">
    <property type="entry name" value="NDM-1-like"/>
</dbReference>
<dbReference type="PANTHER" id="PTHR42951:SF4">
    <property type="entry name" value="ACYL-COENZYME A THIOESTERASE MBLAC2"/>
    <property type="match status" value="1"/>
</dbReference>
<organism evidence="5 6">
    <name type="scientific">Cohnella phaseoli</name>
    <dbReference type="NCBI Taxonomy" id="456490"/>
    <lineage>
        <taxon>Bacteria</taxon>
        <taxon>Bacillati</taxon>
        <taxon>Bacillota</taxon>
        <taxon>Bacilli</taxon>
        <taxon>Bacillales</taxon>
        <taxon>Paenibacillaceae</taxon>
        <taxon>Cohnella</taxon>
    </lineage>
</organism>
<dbReference type="Proteomes" id="UP000256977">
    <property type="component" value="Unassembled WGS sequence"/>
</dbReference>
<comment type="catalytic activity">
    <reaction evidence="1">
        <text>3',5'-cyclic CMP + H2O = CMP + H(+)</text>
        <dbReference type="Rhea" id="RHEA:72675"/>
        <dbReference type="ChEBI" id="CHEBI:15377"/>
        <dbReference type="ChEBI" id="CHEBI:15378"/>
        <dbReference type="ChEBI" id="CHEBI:58003"/>
        <dbReference type="ChEBI" id="CHEBI:60377"/>
    </reaction>
    <physiologicalReaction direction="left-to-right" evidence="1">
        <dbReference type="Rhea" id="RHEA:72676"/>
    </physiologicalReaction>
</comment>
<name>A0A3D9HTE8_9BACL</name>
<dbReference type="SUPFAM" id="SSF56281">
    <property type="entry name" value="Metallo-hydrolase/oxidoreductase"/>
    <property type="match status" value="1"/>
</dbReference>
<dbReference type="PANTHER" id="PTHR42951">
    <property type="entry name" value="METALLO-BETA-LACTAMASE DOMAIN-CONTAINING"/>
    <property type="match status" value="1"/>
</dbReference>
<evidence type="ECO:0000256" key="2">
    <source>
        <dbReference type="ARBA" id="ARBA00034301"/>
    </source>
</evidence>
<evidence type="ECO:0000313" key="5">
    <source>
        <dbReference type="EMBL" id="RED52794.1"/>
    </source>
</evidence>
<evidence type="ECO:0000313" key="6">
    <source>
        <dbReference type="Proteomes" id="UP000256977"/>
    </source>
</evidence>
<evidence type="ECO:0000256" key="1">
    <source>
        <dbReference type="ARBA" id="ARBA00034221"/>
    </source>
</evidence>
<dbReference type="Gene3D" id="3.60.15.10">
    <property type="entry name" value="Ribonuclease Z/Hydroxyacylglutathione hydrolase-like"/>
    <property type="match status" value="1"/>
</dbReference>
<comment type="function">
    <text evidence="2">Counteracts the endogenous Pycsar antiviral defense system. Phosphodiesterase that enables metal-dependent hydrolysis of host cyclic nucleotide Pycsar defense signals such as cCMP and cUMP.</text>
</comment>
<keyword evidence="6" id="KW-1185">Reference proteome</keyword>
<dbReference type="SMART" id="SM00849">
    <property type="entry name" value="Lactamase_B"/>
    <property type="match status" value="1"/>
</dbReference>
<dbReference type="GO" id="GO:0016787">
    <property type="term" value="F:hydrolase activity"/>
    <property type="evidence" value="ECO:0007669"/>
    <property type="project" value="UniProtKB-KW"/>
</dbReference>
<dbReference type="InterPro" id="IPR036866">
    <property type="entry name" value="RibonucZ/Hydroxyglut_hydro"/>
</dbReference>
<protein>
    <submittedName>
        <fullName evidence="5">Glyoxylase-like metal-dependent hydrolase (Beta-lactamase superfamily II)</fullName>
    </submittedName>
</protein>
<dbReference type="InterPro" id="IPR001279">
    <property type="entry name" value="Metallo-B-lactamas"/>
</dbReference>
<dbReference type="Pfam" id="PF00753">
    <property type="entry name" value="Lactamase_B"/>
    <property type="match status" value="1"/>
</dbReference>
<sequence length="244" mass="26739">MRISEKVYWIGSGLLGMNATDELDCNVYLLDGGSEQAIIDCGTGYGLMNIMEELRRDGFDPESVRYILLTHAHMDHAGGAAAMRELTGARIVASRLSASFLERGDEEAIGLAQAREADVYPSDCRLNACKVDSVVEHGQLMQIGDLTVEVIETPGHSCDMISFFIPDIRTLFCSDNVFVGGRIAAIDTPDFSMDQLFQSLMRLGNLHVERLMPGHLTPVVRNGIVPIRKAVDQFMCGSIPESIV</sequence>
<dbReference type="AlphaFoldDB" id="A0A3D9HTE8"/>
<feature type="domain" description="Metallo-beta-lactamase" evidence="4">
    <location>
        <begin position="24"/>
        <end position="215"/>
    </location>
</feature>
<reference evidence="5 6" key="1">
    <citation type="submission" date="2018-07" db="EMBL/GenBank/DDBJ databases">
        <title>Genomic Encyclopedia of Type Strains, Phase III (KMG-III): the genomes of soil and plant-associated and newly described type strains.</title>
        <authorList>
            <person name="Whitman W."/>
        </authorList>
    </citation>
    <scope>NUCLEOTIDE SEQUENCE [LARGE SCALE GENOMIC DNA]</scope>
    <source>
        <strain evidence="5 6">CECT 7287</strain>
    </source>
</reference>
<evidence type="ECO:0000256" key="3">
    <source>
        <dbReference type="ARBA" id="ARBA00048505"/>
    </source>
</evidence>